<evidence type="ECO:0000313" key="2">
    <source>
        <dbReference type="EMBL" id="CAK9207765.1"/>
    </source>
</evidence>
<proteinExistence type="predicted"/>
<evidence type="ECO:0000313" key="3">
    <source>
        <dbReference type="Proteomes" id="UP001497512"/>
    </source>
</evidence>
<name>A0ABP0TXY0_9BRYO</name>
<accession>A0ABP0TXY0</accession>
<sequence length="72" mass="8040">MRAEEDDMIGSKQEQKRLRSRSFMIRLCACFSSLCVRCGSFKALQPARMPASTPGPETRSLAPAPHAKTRSR</sequence>
<keyword evidence="3" id="KW-1185">Reference proteome</keyword>
<evidence type="ECO:0000256" key="1">
    <source>
        <dbReference type="SAM" id="MobiDB-lite"/>
    </source>
</evidence>
<dbReference type="Proteomes" id="UP001497512">
    <property type="component" value="Chromosome 16"/>
</dbReference>
<reference evidence="2" key="1">
    <citation type="submission" date="2024-02" db="EMBL/GenBank/DDBJ databases">
        <authorList>
            <consortium name="ELIXIR-Norway"/>
            <consortium name="Elixir Norway"/>
        </authorList>
    </citation>
    <scope>NUCLEOTIDE SEQUENCE</scope>
</reference>
<protein>
    <submittedName>
        <fullName evidence="2">Uncharacterized protein</fullName>
    </submittedName>
</protein>
<gene>
    <name evidence="2" type="ORF">CSSPTR1EN2_LOCUS8970</name>
</gene>
<feature type="region of interest" description="Disordered" evidence="1">
    <location>
        <begin position="46"/>
        <end position="72"/>
    </location>
</feature>
<dbReference type="EMBL" id="OZ019908">
    <property type="protein sequence ID" value="CAK9207765.1"/>
    <property type="molecule type" value="Genomic_DNA"/>
</dbReference>
<organism evidence="2 3">
    <name type="scientific">Sphagnum troendelagicum</name>
    <dbReference type="NCBI Taxonomy" id="128251"/>
    <lineage>
        <taxon>Eukaryota</taxon>
        <taxon>Viridiplantae</taxon>
        <taxon>Streptophyta</taxon>
        <taxon>Embryophyta</taxon>
        <taxon>Bryophyta</taxon>
        <taxon>Sphagnophytina</taxon>
        <taxon>Sphagnopsida</taxon>
        <taxon>Sphagnales</taxon>
        <taxon>Sphagnaceae</taxon>
        <taxon>Sphagnum</taxon>
    </lineage>
</organism>